<organism evidence="2 3">
    <name type="scientific">Venturia nashicola</name>
    <dbReference type="NCBI Taxonomy" id="86259"/>
    <lineage>
        <taxon>Eukaryota</taxon>
        <taxon>Fungi</taxon>
        <taxon>Dikarya</taxon>
        <taxon>Ascomycota</taxon>
        <taxon>Pezizomycotina</taxon>
        <taxon>Dothideomycetes</taxon>
        <taxon>Pleosporomycetidae</taxon>
        <taxon>Venturiales</taxon>
        <taxon>Venturiaceae</taxon>
        <taxon>Venturia</taxon>
    </lineage>
</organism>
<keyword evidence="1" id="KW-1133">Transmembrane helix</keyword>
<proteinExistence type="predicted"/>
<dbReference type="Gene3D" id="3.30.420.10">
    <property type="entry name" value="Ribonuclease H-like superfamily/Ribonuclease H"/>
    <property type="match status" value="1"/>
</dbReference>
<keyword evidence="3" id="KW-1185">Reference proteome</keyword>
<dbReference type="GO" id="GO:0003676">
    <property type="term" value="F:nucleic acid binding"/>
    <property type="evidence" value="ECO:0007669"/>
    <property type="project" value="InterPro"/>
</dbReference>
<feature type="transmembrane region" description="Helical" evidence="1">
    <location>
        <begin position="121"/>
        <end position="143"/>
    </location>
</feature>
<evidence type="ECO:0000313" key="2">
    <source>
        <dbReference type="EMBL" id="TID18786.1"/>
    </source>
</evidence>
<dbReference type="EMBL" id="SNSC02000013">
    <property type="protein sequence ID" value="TID18786.1"/>
    <property type="molecule type" value="Genomic_DNA"/>
</dbReference>
<dbReference type="InterPro" id="IPR036397">
    <property type="entry name" value="RNaseH_sf"/>
</dbReference>
<feature type="transmembrane region" description="Helical" evidence="1">
    <location>
        <begin position="47"/>
        <end position="68"/>
    </location>
</feature>
<gene>
    <name evidence="2" type="ORF">E6O75_ATG05907</name>
</gene>
<dbReference type="SUPFAM" id="SSF53098">
    <property type="entry name" value="Ribonuclease H-like"/>
    <property type="match status" value="1"/>
</dbReference>
<comment type="caution">
    <text evidence="2">The sequence shown here is derived from an EMBL/GenBank/DDBJ whole genome shotgun (WGS) entry which is preliminary data.</text>
</comment>
<protein>
    <submittedName>
        <fullName evidence="2">Putative gag polymerase env protein</fullName>
    </submittedName>
</protein>
<feature type="transmembrane region" description="Helical" evidence="1">
    <location>
        <begin position="6"/>
        <end position="27"/>
    </location>
</feature>
<reference evidence="2 3" key="1">
    <citation type="submission" date="2019-04" db="EMBL/GenBank/DDBJ databases">
        <title>High contiguity whole genome sequence and gene annotation resource for two Venturia nashicola isolates.</title>
        <authorList>
            <person name="Prokchorchik M."/>
            <person name="Won K."/>
            <person name="Lee Y."/>
            <person name="Choi E.D."/>
            <person name="Segonzac C."/>
            <person name="Sohn K.H."/>
        </authorList>
    </citation>
    <scope>NUCLEOTIDE SEQUENCE [LARGE SCALE GENOMIC DNA]</scope>
    <source>
        <strain evidence="2 3">PRI2</strain>
    </source>
</reference>
<dbReference type="AlphaFoldDB" id="A0A4Z1NSM8"/>
<sequence length="487" mass="55820">MKPFIAVFLSLGVILLVETTFIILWLYWKDRNSRRNRNRRLDSIIQLYAISGAMLVFGLAAFGFTIVIPRSRTSHDLKPWVFVSQLCILASSTSFDNTLTRTVLALEWLDHSRGNGLLRRLRTYCIWPVVKCITAVILNVIFLRKSIQNDIIWSGTCLYDTACKIYKEDGGRDVVWLVTCVFVGISCLEYLYQGGRCVWLLRHIGHRWKKNYIIIYGCEARCGLLEMGTLAGCRVLLPFTSITALLAGFVSFRQFRRLWNARIHASTICCKSIETAPDIASIRRFRQYALDLHIGARTQNRKILNARMEPLPSPKAPWKEIALDFISRVPPSLRDGVAYESLLVVVDRFSKMALYFPVKKTITAVQTMDLLIDGVFTRCLRFLIVLHCFTLLQPDIWNLPRLAPILSSAFVRACEVVIIRFQTPRWVCLGENDGGIGKEFDFPDATRKSAPYNKPAKLRWKKSKQRHTNAQQQKGLANVFYLRNRAS</sequence>
<evidence type="ECO:0000256" key="1">
    <source>
        <dbReference type="SAM" id="Phobius"/>
    </source>
</evidence>
<accession>A0A4Z1NSM8</accession>
<dbReference type="STRING" id="86259.A0A4Z1NSM8"/>
<name>A0A4Z1NSM8_9PEZI</name>
<keyword evidence="1" id="KW-0472">Membrane</keyword>
<dbReference type="Proteomes" id="UP000298493">
    <property type="component" value="Unassembled WGS sequence"/>
</dbReference>
<keyword evidence="1" id="KW-0812">Transmembrane</keyword>
<feature type="transmembrane region" description="Helical" evidence="1">
    <location>
        <begin position="235"/>
        <end position="252"/>
    </location>
</feature>
<dbReference type="InterPro" id="IPR012337">
    <property type="entry name" value="RNaseH-like_sf"/>
</dbReference>
<feature type="transmembrane region" description="Helical" evidence="1">
    <location>
        <begin position="174"/>
        <end position="192"/>
    </location>
</feature>
<evidence type="ECO:0000313" key="3">
    <source>
        <dbReference type="Proteomes" id="UP000298493"/>
    </source>
</evidence>